<dbReference type="SUPFAM" id="SSF51197">
    <property type="entry name" value="Clavaminate synthase-like"/>
    <property type="match status" value="1"/>
</dbReference>
<dbReference type="GO" id="GO:0005506">
    <property type="term" value="F:iron ion binding"/>
    <property type="evidence" value="ECO:0007669"/>
    <property type="project" value="UniProtKB-ARBA"/>
</dbReference>
<dbReference type="KEGG" id="ppsc:EHS13_27870"/>
<dbReference type="PANTHER" id="PTHR20883">
    <property type="entry name" value="PHYTANOYL-COA DIOXYGENASE DOMAIN CONTAINING 1"/>
    <property type="match status" value="1"/>
</dbReference>
<dbReference type="OrthoDB" id="9814777at2"/>
<dbReference type="AlphaFoldDB" id="A0A6B8RPY1"/>
<dbReference type="Gene3D" id="2.60.120.620">
    <property type="entry name" value="q2cbj1_9rhob like domain"/>
    <property type="match status" value="1"/>
</dbReference>
<dbReference type="InterPro" id="IPR008775">
    <property type="entry name" value="Phytyl_CoA_dOase-like"/>
</dbReference>
<gene>
    <name evidence="1" type="ORF">EHS13_27870</name>
</gene>
<dbReference type="RefSeq" id="WP_155703536.1">
    <property type="nucleotide sequence ID" value="NZ_CP034235.1"/>
</dbReference>
<dbReference type="Pfam" id="PF05721">
    <property type="entry name" value="PhyH"/>
    <property type="match status" value="1"/>
</dbReference>
<protein>
    <submittedName>
        <fullName evidence="1">Phytanoyl-CoA dioxygenase family protein</fullName>
    </submittedName>
</protein>
<dbReference type="GO" id="GO:0016706">
    <property type="term" value="F:2-oxoglutarate-dependent dioxygenase activity"/>
    <property type="evidence" value="ECO:0007669"/>
    <property type="project" value="UniProtKB-ARBA"/>
</dbReference>
<evidence type="ECO:0000313" key="2">
    <source>
        <dbReference type="Proteomes" id="UP000426246"/>
    </source>
</evidence>
<dbReference type="Proteomes" id="UP000426246">
    <property type="component" value="Chromosome"/>
</dbReference>
<accession>A0A6B8RPY1</accession>
<keyword evidence="1" id="KW-0560">Oxidoreductase</keyword>
<keyword evidence="1" id="KW-0223">Dioxygenase</keyword>
<reference evidence="2" key="1">
    <citation type="submission" date="2018-11" db="EMBL/GenBank/DDBJ databases">
        <title>Complete genome sequence of Paenibacillus sp. ML311-T8.</title>
        <authorList>
            <person name="Nam Y.-D."/>
            <person name="Kang J."/>
            <person name="Chung W.-H."/>
            <person name="Park Y.S."/>
        </authorList>
    </citation>
    <scope>NUCLEOTIDE SEQUENCE [LARGE SCALE GENOMIC DNA]</scope>
    <source>
        <strain evidence="2">ML311-T8</strain>
    </source>
</reference>
<organism evidence="1 2">
    <name type="scientific">Paenibacillus psychroresistens</name>
    <dbReference type="NCBI Taxonomy" id="1778678"/>
    <lineage>
        <taxon>Bacteria</taxon>
        <taxon>Bacillati</taxon>
        <taxon>Bacillota</taxon>
        <taxon>Bacilli</taxon>
        <taxon>Bacillales</taxon>
        <taxon>Paenibacillaceae</taxon>
        <taxon>Paenibacillus</taxon>
    </lineage>
</organism>
<dbReference type="EMBL" id="CP034235">
    <property type="protein sequence ID" value="QGQ98431.1"/>
    <property type="molecule type" value="Genomic_DNA"/>
</dbReference>
<sequence length="241" mass="27799">MLKLNQVHAAQYREDGYLIYKKPVFTKDKMDRLEAIFEDHLRDKGDKISDELDRPHVRDPRLLEFLLSDEVLDVIEPIIGPNIALWSSHFICKDPFKGRATPWHEDSAYWKGRASSFENIVTLWLAIDPSNKQNGCMRVIPGTHTHGFSEYVPADSKNNTFDSQIKGVDESKAVYFELQRGECSLHDSRIIHGAEANTSAFRRCGYTMRYFSTDTKVLDQREIWLCRGKDLAGNVYQNVQI</sequence>
<name>A0A6B8RPY1_9BACL</name>
<dbReference type="PANTHER" id="PTHR20883:SF48">
    <property type="entry name" value="ECTOINE DIOXYGENASE"/>
    <property type="match status" value="1"/>
</dbReference>
<keyword evidence="2" id="KW-1185">Reference proteome</keyword>
<evidence type="ECO:0000313" key="1">
    <source>
        <dbReference type="EMBL" id="QGQ98431.1"/>
    </source>
</evidence>
<proteinExistence type="predicted"/>